<keyword evidence="1" id="KW-0813">Transport</keyword>
<dbReference type="EMBL" id="ACUZ02000048">
    <property type="protein sequence ID" value="EFB30985.1"/>
    <property type="molecule type" value="Genomic_DNA"/>
</dbReference>
<dbReference type="PROSITE" id="PS52016">
    <property type="entry name" value="TONB_DEPENDENT_REC_3"/>
    <property type="match status" value="1"/>
</dbReference>
<keyword evidence="1" id="KW-0812">Transmembrane</keyword>
<proteinExistence type="inferred from homology"/>
<dbReference type="GO" id="GO:0009279">
    <property type="term" value="C:cell outer membrane"/>
    <property type="evidence" value="ECO:0007669"/>
    <property type="project" value="UniProtKB-SubCell"/>
</dbReference>
<dbReference type="InterPro" id="IPR039426">
    <property type="entry name" value="TonB-dep_rcpt-like"/>
</dbReference>
<comment type="caution">
    <text evidence="3">The sequence shown here is derived from an EMBL/GenBank/DDBJ whole genome shotgun (WGS) entry which is preliminary data.</text>
</comment>
<name>D1QUP0_9BACT</name>
<keyword evidence="1" id="KW-0998">Cell outer membrane</keyword>
<reference evidence="3 4" key="1">
    <citation type="submission" date="2009-11" db="EMBL/GenBank/DDBJ databases">
        <authorList>
            <person name="Weinstock G."/>
            <person name="Sodergren E."/>
            <person name="Clifton S."/>
            <person name="Fulton L."/>
            <person name="Fulton B."/>
            <person name="Courtney L."/>
            <person name="Fronick C."/>
            <person name="Harrison M."/>
            <person name="Strong C."/>
            <person name="Farmer C."/>
            <person name="Delahaunty K."/>
            <person name="Markovic C."/>
            <person name="Hall O."/>
            <person name="Minx P."/>
            <person name="Tomlinson C."/>
            <person name="Mitreva M."/>
            <person name="Nelson J."/>
            <person name="Hou S."/>
            <person name="Wollam A."/>
            <person name="Pepin K.H."/>
            <person name="Johnson M."/>
            <person name="Bhonagiri V."/>
            <person name="Nash W.E."/>
            <person name="Warren W."/>
            <person name="Chinwalla A."/>
            <person name="Mardis E.R."/>
            <person name="Wilson R.K."/>
        </authorList>
    </citation>
    <scope>NUCLEOTIDE SEQUENCE [LARGE SCALE GENOMIC DNA]</scope>
    <source>
        <strain evidence="3 4">F0302</strain>
    </source>
</reference>
<evidence type="ECO:0000313" key="4">
    <source>
        <dbReference type="Proteomes" id="UP000004079"/>
    </source>
</evidence>
<accession>D1QUP0</accession>
<evidence type="ECO:0000313" key="3">
    <source>
        <dbReference type="EMBL" id="EFB30985.1"/>
    </source>
</evidence>
<protein>
    <submittedName>
        <fullName evidence="3">TonB-dependent receptor</fullName>
    </submittedName>
</protein>
<keyword evidence="3" id="KW-0675">Receptor</keyword>
<dbReference type="SUPFAM" id="SSF49464">
    <property type="entry name" value="Carboxypeptidase regulatory domain-like"/>
    <property type="match status" value="1"/>
</dbReference>
<dbReference type="Gene3D" id="2.170.130.10">
    <property type="entry name" value="TonB-dependent receptor, plug domain"/>
    <property type="match status" value="1"/>
</dbReference>
<dbReference type="STRING" id="649760.HMPREF0971_02725"/>
<comment type="subcellular location">
    <subcellularLocation>
        <location evidence="1">Cell outer membrane</location>
        <topology evidence="1">Multi-pass membrane protein</topology>
    </subcellularLocation>
</comment>
<keyword evidence="1" id="KW-1134">Transmembrane beta strand</keyword>
<evidence type="ECO:0000259" key="2">
    <source>
        <dbReference type="Pfam" id="PF07715"/>
    </source>
</evidence>
<evidence type="ECO:0000256" key="1">
    <source>
        <dbReference type="PROSITE-ProRule" id="PRU01360"/>
    </source>
</evidence>
<organism evidence="3 4">
    <name type="scientific">Segatella oris F0302</name>
    <dbReference type="NCBI Taxonomy" id="649760"/>
    <lineage>
        <taxon>Bacteria</taxon>
        <taxon>Pseudomonadati</taxon>
        <taxon>Bacteroidota</taxon>
        <taxon>Bacteroidia</taxon>
        <taxon>Bacteroidales</taxon>
        <taxon>Prevotellaceae</taxon>
        <taxon>Segatella</taxon>
    </lineage>
</organism>
<dbReference type="Pfam" id="PF07715">
    <property type="entry name" value="Plug"/>
    <property type="match status" value="1"/>
</dbReference>
<feature type="domain" description="TonB-dependent receptor plug" evidence="2">
    <location>
        <begin position="132"/>
        <end position="228"/>
    </location>
</feature>
<dbReference type="Proteomes" id="UP000004079">
    <property type="component" value="Unassembled WGS sequence"/>
</dbReference>
<keyword evidence="1" id="KW-0472">Membrane</keyword>
<gene>
    <name evidence="3" type="ORF">HMPREF0971_02725</name>
</gene>
<sequence>MQYPSFFCVNQIDMKARIYLIVLFFVSVFHLQAQNFTLHGTILDTAGKPIEFVTVSSQGKVVFSSLKGTFSMTLQSTDSVVVKFSMIGFKTKTRVLRNPKGTQKLVISLAESENTLGTVDVKGQKIQTGQNQQLKQEDLQNIHAANGNAVEKLVQMQAGVSTHSELSSQYNVRGGAFDENCVYINGNEIYRPFLVRSGQQEGLSAINPYMVEKIDFSTGGFAAKYGDRMSSSLDITYKQPKAFEATIAASLMSADAYIGFGNSNFSWTNSFRYKTTRNLLGSLETTGEYKPRFLDYQTYLHYAPDQRWTIDVIGNINLSHYDFYPTSRETSFGTLKNVKSFRVYFDGQEKDIFKTYLASISLSRHFGKNTQLSLIASAFKTHEREQYDIQGQYWLTQTETNKNLGVGTYFEHARNYLNAHVEALKLMLKHKTAKHNVETALYFKREHIEANSNEYEMHDSSGYSIPHTGKELNLIYSLRAQNKIDANRIESYIQDTWHFASKGEHTHFTLNYGIRMSHWSFNRETIVSPRLSLGIVPAFNSNVTFRLATGLYYQAPFFKELRDTTTINHITVASLNDKIRSQRSIHFIAGFDYQFKMGTRPFKFTAEAYYKILGNLIPYSVNNVKVVYYGTNDAKGHTAGVDFKLYGEFVPNTNSWISLSLMNTQMRFHGMDIPLPTDQRYALNMFFTDYFPGTDKWKMTLAMSYADGLPFSTPHDELGRNSFRAPAYRRVDLGMSYRLLDNTKKAKPIIKNVWLGLECLNLFGINNVNSYYWITDVTNVQYAVPNYLTGRLLNARVTMDL</sequence>
<dbReference type="InterPro" id="IPR008969">
    <property type="entry name" value="CarboxyPept-like_regulatory"/>
</dbReference>
<comment type="similarity">
    <text evidence="1">Belongs to the TonB-dependent receptor family.</text>
</comment>
<dbReference type="InterPro" id="IPR012910">
    <property type="entry name" value="Plug_dom"/>
</dbReference>
<dbReference type="HOGENOM" id="CLU_353690_0_0_10"/>
<dbReference type="SUPFAM" id="SSF56935">
    <property type="entry name" value="Porins"/>
    <property type="match status" value="1"/>
</dbReference>
<dbReference type="AlphaFoldDB" id="D1QUP0"/>
<dbReference type="InterPro" id="IPR037066">
    <property type="entry name" value="Plug_dom_sf"/>
</dbReference>